<organism evidence="2 3">
    <name type="scientific">Romboutsia lituseburensis DSM 797</name>
    <dbReference type="NCBI Taxonomy" id="1121325"/>
    <lineage>
        <taxon>Bacteria</taxon>
        <taxon>Bacillati</taxon>
        <taxon>Bacillota</taxon>
        <taxon>Clostridia</taxon>
        <taxon>Peptostreptococcales</taxon>
        <taxon>Peptostreptococcaceae</taxon>
        <taxon>Romboutsia</taxon>
    </lineage>
</organism>
<keyword evidence="1" id="KW-0812">Transmembrane</keyword>
<keyword evidence="3" id="KW-1185">Reference proteome</keyword>
<dbReference type="RefSeq" id="WP_092725459.1">
    <property type="nucleotide sequence ID" value="NZ_FNGW01000004.1"/>
</dbReference>
<protein>
    <submittedName>
        <fullName evidence="2">Uncharacterized protein</fullName>
    </submittedName>
</protein>
<dbReference type="AlphaFoldDB" id="A0A1G9NY26"/>
<dbReference type="EMBL" id="FNGW01000004">
    <property type="protein sequence ID" value="SDL91299.1"/>
    <property type="molecule type" value="Genomic_DNA"/>
</dbReference>
<name>A0A1G9NY26_9FIRM</name>
<gene>
    <name evidence="2" type="ORF">SAMN04515677_104128</name>
</gene>
<keyword evidence="1" id="KW-1133">Transmembrane helix</keyword>
<keyword evidence="1" id="KW-0472">Membrane</keyword>
<accession>A0A1G9NY26</accession>
<feature type="transmembrane region" description="Helical" evidence="1">
    <location>
        <begin position="7"/>
        <end position="24"/>
    </location>
</feature>
<sequence>MNKLIKLLSFLLVINLLILGNLIIKQYNTVDLLPISYAQTAKHNNDNYNLITSILKDTNKNNLIKYADYFEIQITENIPNLPKSNIAFTLSLPEQVSFIAIYNKIDNNNYKFKYLIDNLSLIDNFYFYNNFLIVEQKDKNESAEFNEKKLFEVFFKQNNTFISVFKKSTYDEKFISKDNDSFKEIEISSIDYVPGDIPKILCIVTTSVYRTELFSSQKDKSPEKIKEITKKEVYNFNYSKNTFDLFSSNIIR</sequence>
<reference evidence="2 3" key="1">
    <citation type="submission" date="2016-10" db="EMBL/GenBank/DDBJ databases">
        <authorList>
            <person name="de Groot N.N."/>
        </authorList>
    </citation>
    <scope>NUCLEOTIDE SEQUENCE [LARGE SCALE GENOMIC DNA]</scope>
    <source>
        <strain evidence="2 3">DSM 797</strain>
    </source>
</reference>
<proteinExistence type="predicted"/>
<evidence type="ECO:0000256" key="1">
    <source>
        <dbReference type="SAM" id="Phobius"/>
    </source>
</evidence>
<dbReference type="Proteomes" id="UP000199068">
    <property type="component" value="Unassembled WGS sequence"/>
</dbReference>
<evidence type="ECO:0000313" key="3">
    <source>
        <dbReference type="Proteomes" id="UP000199068"/>
    </source>
</evidence>
<evidence type="ECO:0000313" key="2">
    <source>
        <dbReference type="EMBL" id="SDL91299.1"/>
    </source>
</evidence>